<reference evidence="2 3" key="1">
    <citation type="submission" date="2023-02" db="EMBL/GenBank/DDBJ databases">
        <title>Genome sequence of Lentisphaera profundi SAORIC-696.</title>
        <authorList>
            <person name="Kim e."/>
            <person name="Cho J.-C."/>
            <person name="Choi A."/>
            <person name="Kang I."/>
        </authorList>
    </citation>
    <scope>NUCLEOTIDE SEQUENCE [LARGE SCALE GENOMIC DNA]</scope>
    <source>
        <strain evidence="2 3">SAORIC-696</strain>
    </source>
</reference>
<evidence type="ECO:0000259" key="1">
    <source>
        <dbReference type="Pfam" id="PF09823"/>
    </source>
</evidence>
<dbReference type="InterPro" id="IPR018633">
    <property type="entry name" value="DUF2357"/>
</dbReference>
<dbReference type="EMBL" id="CP117812">
    <property type="protein sequence ID" value="WDE97533.1"/>
    <property type="molecule type" value="Genomic_DNA"/>
</dbReference>
<keyword evidence="3" id="KW-1185">Reference proteome</keyword>
<dbReference type="Pfam" id="PF09823">
    <property type="entry name" value="DUF2357"/>
    <property type="match status" value="1"/>
</dbReference>
<dbReference type="InterPro" id="IPR007505">
    <property type="entry name" value="PDDEXK_7"/>
</dbReference>
<evidence type="ECO:0000313" key="3">
    <source>
        <dbReference type="Proteomes" id="UP001214250"/>
    </source>
</evidence>
<protein>
    <submittedName>
        <fullName evidence="2">DUF2357 domain-containing protein</fullName>
    </submittedName>
</protein>
<sequence>MSSFGTIRFQTANKNLIECKIFALNDDVFDDSQALQLIEGRRYEYELPKSYRLKPQSGVIRPSRSTTNRGLIEPGIFVGLLKLTLLDKSGVELALTHVDVQSTKIDYQTEYQTMLGDITEYCTDLLVQLDSPVEQSYNPDDCNDEATLVQRLYFLKSLVGSDDFCDAVHRVISNPNTRWMEELRERPLASCSRLGRFEMRQVASARRRQHVPAGHSLQSLGSLPEVIEVRDKRDSVDTQENRFIKHALTVFSLTLEDILSKLESLQKKNESLRYPGLTEEVHSLLNYFEEVLSEGFFKEVERPQVLALSSSVLQNKEGYRQILRAWLQFDLAARLSWSGGEDVYGDDEYKGGKRDVATLYEYWGFFKLLDVVCHVFKLEKPATETFLEEGNHSLTMKLKQGKQLDIGGTFNKQGRALNIRFSFNRTFSGAKAYPHGGSWTKQMRPDYTLSLWPQGLKESKHDRGENEAEFQELISHIHFDAKYKVDFLKDAFGQSSDEEALNQEKKEQREGTYKRADLLKMHAYRDAIRRTAGAYILYPGTDDTKPMQGYHELLPGLGAFPLRPQGDDGTPAIQKFLGEVISHVSNRCSQYERKSYQTYHIHKDNSGPEVCEDIPETLEYHCEKEDKKKVERVAPASDQKPYVLVGYYQEKQEEWIQEHALYNIRDNECYSAQMAGAKYALLWNEDHGMQLHKIKSQAPRLVTKQELYEMKYPKPSAAQYYVYELDFENKVSIKLDEALIKKLERASKKPRCIALEDLLMGEVKAFNISS</sequence>
<gene>
    <name evidence="2" type="ORF">PQO03_17035</name>
</gene>
<evidence type="ECO:0000313" key="2">
    <source>
        <dbReference type="EMBL" id="WDE97533.1"/>
    </source>
</evidence>
<name>A0ABY7VTL0_9BACT</name>
<organism evidence="2 3">
    <name type="scientific">Lentisphaera profundi</name>
    <dbReference type="NCBI Taxonomy" id="1658616"/>
    <lineage>
        <taxon>Bacteria</taxon>
        <taxon>Pseudomonadati</taxon>
        <taxon>Lentisphaerota</taxon>
        <taxon>Lentisphaeria</taxon>
        <taxon>Lentisphaerales</taxon>
        <taxon>Lentisphaeraceae</taxon>
        <taxon>Lentisphaera</taxon>
    </lineage>
</organism>
<dbReference type="Pfam" id="PF04411">
    <property type="entry name" value="PDDEXK_7"/>
    <property type="match status" value="1"/>
</dbReference>
<dbReference type="RefSeq" id="WP_274151984.1">
    <property type="nucleotide sequence ID" value="NZ_CP117812.1"/>
</dbReference>
<proteinExistence type="predicted"/>
<accession>A0ABY7VTL0</accession>
<dbReference type="Proteomes" id="UP001214250">
    <property type="component" value="Chromosome 2"/>
</dbReference>
<feature type="domain" description="DUF2357" evidence="1">
    <location>
        <begin position="70"/>
        <end position="326"/>
    </location>
</feature>